<organism evidence="1 2">
    <name type="scientific">Ceratobasidium theobromae</name>
    <dbReference type="NCBI Taxonomy" id="1582974"/>
    <lineage>
        <taxon>Eukaryota</taxon>
        <taxon>Fungi</taxon>
        <taxon>Dikarya</taxon>
        <taxon>Basidiomycota</taxon>
        <taxon>Agaricomycotina</taxon>
        <taxon>Agaricomycetes</taxon>
        <taxon>Cantharellales</taxon>
        <taxon>Ceratobasidiaceae</taxon>
        <taxon>Ceratobasidium</taxon>
    </lineage>
</organism>
<name>A0A5N5Q7G6_9AGAM</name>
<protein>
    <submittedName>
        <fullName evidence="1">Protein F37C4,5</fullName>
    </submittedName>
</protein>
<comment type="caution">
    <text evidence="1">The sequence shown here is derived from an EMBL/GenBank/DDBJ whole genome shotgun (WGS) entry which is preliminary data.</text>
</comment>
<evidence type="ECO:0000313" key="1">
    <source>
        <dbReference type="EMBL" id="KAB5587675.1"/>
    </source>
</evidence>
<sequence length="95" mass="10828">MRQSIPTWCVDSPDSAIFLPPTMTPEQATHTVTVNAAEQDHRIESVTVFQSTAEIKRRVNLDLKDKIKSILNGYRLASTRTRCEWTGREMLSYST</sequence>
<dbReference type="Proteomes" id="UP000383932">
    <property type="component" value="Unassembled WGS sequence"/>
</dbReference>
<gene>
    <name evidence="1" type="ORF">CTheo_8885</name>
</gene>
<keyword evidence="2" id="KW-1185">Reference proteome</keyword>
<dbReference type="OrthoDB" id="10068793at2759"/>
<proteinExistence type="predicted"/>
<dbReference type="EMBL" id="SSOP01000873">
    <property type="protein sequence ID" value="KAB5587675.1"/>
    <property type="molecule type" value="Genomic_DNA"/>
</dbReference>
<accession>A0A5N5Q7G6</accession>
<dbReference type="AlphaFoldDB" id="A0A5N5Q7G6"/>
<reference evidence="1 2" key="1">
    <citation type="journal article" date="2019" name="Fungal Biol. Biotechnol.">
        <title>Draft genome sequence of fastidious pathogen Ceratobasidium theobromae, which causes vascular-streak dieback in Theobroma cacao.</title>
        <authorList>
            <person name="Ali S.S."/>
            <person name="Asman A."/>
            <person name="Shao J."/>
            <person name="Firmansyah A.P."/>
            <person name="Susilo A.W."/>
            <person name="Rosmana A."/>
            <person name="McMahon P."/>
            <person name="Junaid M."/>
            <person name="Guest D."/>
            <person name="Kheng T.Y."/>
            <person name="Meinhardt L.W."/>
            <person name="Bailey B.A."/>
        </authorList>
    </citation>
    <scope>NUCLEOTIDE SEQUENCE [LARGE SCALE GENOMIC DNA]</scope>
    <source>
        <strain evidence="1 2">CT2</strain>
    </source>
</reference>
<evidence type="ECO:0000313" key="2">
    <source>
        <dbReference type="Proteomes" id="UP000383932"/>
    </source>
</evidence>